<dbReference type="EMBL" id="JACOGD010000001">
    <property type="protein sequence ID" value="MBC3930373.1"/>
    <property type="molecule type" value="Genomic_DNA"/>
</dbReference>
<name>A0ABR7A0Z9_9BURK</name>
<gene>
    <name evidence="1" type="ORF">H8K43_01715</name>
</gene>
<dbReference type="Proteomes" id="UP000654304">
    <property type="component" value="Unassembled WGS sequence"/>
</dbReference>
<protein>
    <recommendedName>
        <fullName evidence="3">Flagellar protein FliT</fullName>
    </recommendedName>
</protein>
<reference evidence="1 2" key="1">
    <citation type="submission" date="2020-08" db="EMBL/GenBank/DDBJ databases">
        <title>Novel species isolated from subtropical streams in China.</title>
        <authorList>
            <person name="Lu H."/>
        </authorList>
    </citation>
    <scope>NUCLEOTIDE SEQUENCE [LARGE SCALE GENOMIC DNA]</scope>
    <source>
        <strain evidence="1 2">CY22W</strain>
    </source>
</reference>
<accession>A0ABR7A0Z9</accession>
<evidence type="ECO:0000313" key="1">
    <source>
        <dbReference type="EMBL" id="MBC3930373.1"/>
    </source>
</evidence>
<proteinExistence type="predicted"/>
<comment type="caution">
    <text evidence="1">The sequence shown here is derived from an EMBL/GenBank/DDBJ whole genome shotgun (WGS) entry which is preliminary data.</text>
</comment>
<organism evidence="1 2">
    <name type="scientific">Undibacterium curvum</name>
    <dbReference type="NCBI Taxonomy" id="2762294"/>
    <lineage>
        <taxon>Bacteria</taxon>
        <taxon>Pseudomonadati</taxon>
        <taxon>Pseudomonadota</taxon>
        <taxon>Betaproteobacteria</taxon>
        <taxon>Burkholderiales</taxon>
        <taxon>Oxalobacteraceae</taxon>
        <taxon>Undibacterium</taxon>
    </lineage>
</organism>
<evidence type="ECO:0000313" key="2">
    <source>
        <dbReference type="Proteomes" id="UP000654304"/>
    </source>
</evidence>
<evidence type="ECO:0008006" key="3">
    <source>
        <dbReference type="Google" id="ProtNLM"/>
    </source>
</evidence>
<sequence length="108" mass="11847">MKTDNIEQDALSHANGNAAIDAALALLKTDREAVRAAHWNRLPIAVRRIAVMSANLPKERADDTLNKFDALERGKINISVQRLLKQLEEIGRCMQGGSLPAASGEYTH</sequence>
<keyword evidence="2" id="KW-1185">Reference proteome</keyword>
<dbReference type="RefSeq" id="WP_186902252.1">
    <property type="nucleotide sequence ID" value="NZ_JACOGD010000001.1"/>
</dbReference>